<dbReference type="Pfam" id="PF02616">
    <property type="entry name" value="SMC_ScpA"/>
    <property type="match status" value="1"/>
</dbReference>
<evidence type="ECO:0000313" key="3">
    <source>
        <dbReference type="EMBL" id="CAE22185.1"/>
    </source>
</evidence>
<dbReference type="Proteomes" id="UP000001423">
    <property type="component" value="Chromosome"/>
</dbReference>
<keyword evidence="1" id="KW-0159">Chromosome partition</keyword>
<dbReference type="PANTHER" id="PTHR33969:SF2">
    <property type="entry name" value="SEGREGATION AND CONDENSATION PROTEIN A"/>
    <property type="match status" value="1"/>
</dbReference>
<dbReference type="GO" id="GO:0007059">
    <property type="term" value="P:chromosome segregation"/>
    <property type="evidence" value="ECO:0007669"/>
    <property type="project" value="UniProtKB-KW"/>
</dbReference>
<protein>
    <recommendedName>
        <fullName evidence="2">Segregation and condensation protein A</fullName>
    </recommendedName>
</protein>
<dbReference type="OrthoDB" id="425117at2"/>
<gene>
    <name evidence="3" type="ordered locus">PMT_2011</name>
</gene>
<keyword evidence="4" id="KW-1185">Reference proteome</keyword>
<dbReference type="eggNOG" id="COG1354">
    <property type="taxonomic scope" value="Bacteria"/>
</dbReference>
<dbReference type="RefSeq" id="WP_011131376.1">
    <property type="nucleotide sequence ID" value="NC_005071.1"/>
</dbReference>
<name>Q7V4E3_PROMM</name>
<dbReference type="PANTHER" id="PTHR33969">
    <property type="entry name" value="SEGREGATION AND CONDENSATION PROTEIN A"/>
    <property type="match status" value="1"/>
</dbReference>
<sequence length="300" mass="33315">MQDDGLNRGADSGARLAIRLLQDAAERGELDPWDVDVIAVVDGFLDQLRQRIEVPQQVAAQVQRQGGSYEQDLADSSEAFLAASVLVSLKAEVLEAQTFPPEPLFEEGFEAELGEQGWLDPSFALPRRPERHLLRRPAAPPPLRRPVTLGELIEQLESIAEQLESDELQQRRRKRNKRLSEREAIAQVTALAHREKLPETTAALGVFLNDWEQALHWVDFEQLVGQWEQVSTADLDTDRVGVFWALLFLCSQGKVELAQEGSLYAPLRLKRLLAPGTIAQLPLTSLNVPAATPAEVVNAA</sequence>
<reference evidence="3 4" key="1">
    <citation type="journal article" date="2003" name="Nature">
        <title>Genome divergence in two Prochlorococcus ecotypes reflects oceanic niche differentiation.</title>
        <authorList>
            <person name="Rocap G."/>
            <person name="Larimer F.W."/>
            <person name="Lamerdin J.E."/>
            <person name="Malfatti S."/>
            <person name="Chain P."/>
            <person name="Ahlgren N.A."/>
            <person name="Arellano A."/>
            <person name="Coleman M."/>
            <person name="Hauser L."/>
            <person name="Hess W.R."/>
            <person name="Johnson Z.I."/>
            <person name="Land M.L."/>
            <person name="Lindell D."/>
            <person name="Post A.F."/>
            <person name="Regala W."/>
            <person name="Shah M."/>
            <person name="Shaw S.L."/>
            <person name="Steglich C."/>
            <person name="Sullivan M.B."/>
            <person name="Ting C.S."/>
            <person name="Tolonen A."/>
            <person name="Webb E.A."/>
            <person name="Zinser E.R."/>
            <person name="Chisholm S.W."/>
        </authorList>
    </citation>
    <scope>NUCLEOTIDE SEQUENCE [LARGE SCALE GENOMIC DNA]</scope>
    <source>
        <strain evidence="4">MIT 9313</strain>
    </source>
</reference>
<dbReference type="KEGG" id="pmt:PMT_2011"/>
<accession>Q7V4E3</accession>
<dbReference type="InterPro" id="IPR003768">
    <property type="entry name" value="ScpA"/>
</dbReference>
<evidence type="ECO:0000256" key="2">
    <source>
        <dbReference type="ARBA" id="ARBA00044777"/>
    </source>
</evidence>
<evidence type="ECO:0000313" key="4">
    <source>
        <dbReference type="Proteomes" id="UP000001423"/>
    </source>
</evidence>
<evidence type="ECO:0000256" key="1">
    <source>
        <dbReference type="ARBA" id="ARBA00022829"/>
    </source>
</evidence>
<dbReference type="AlphaFoldDB" id="Q7V4E3"/>
<dbReference type="EMBL" id="BX548175">
    <property type="protein sequence ID" value="CAE22185.1"/>
    <property type="molecule type" value="Genomic_DNA"/>
</dbReference>
<proteinExistence type="predicted"/>
<organism evidence="3 4">
    <name type="scientific">Prochlorococcus marinus (strain MIT 9313)</name>
    <dbReference type="NCBI Taxonomy" id="74547"/>
    <lineage>
        <taxon>Bacteria</taxon>
        <taxon>Bacillati</taxon>
        <taxon>Cyanobacteriota</taxon>
        <taxon>Cyanophyceae</taxon>
        <taxon>Synechococcales</taxon>
        <taxon>Prochlorococcaceae</taxon>
        <taxon>Prochlorococcus</taxon>
    </lineage>
</organism>
<dbReference type="HOGENOM" id="CLU_070251_1_0_3"/>